<keyword evidence="7" id="KW-0378">Hydrolase</keyword>
<gene>
    <name evidence="11" type="ORF">ENUP19_0261G0016</name>
</gene>
<dbReference type="PRINTS" id="PR00449">
    <property type="entry name" value="RASTRNSFRMNG"/>
</dbReference>
<dbReference type="SMART" id="SM00175">
    <property type="entry name" value="RAB"/>
    <property type="match status" value="1"/>
</dbReference>
<evidence type="ECO:0000256" key="1">
    <source>
        <dbReference type="ARBA" id="ARBA00001946"/>
    </source>
</evidence>
<comment type="subcellular location">
    <subcellularLocation>
        <location evidence="2">Cytoplasm</location>
        <location evidence="2">Cytoskeleton</location>
    </subcellularLocation>
</comment>
<dbReference type="PROSITE" id="PS51421">
    <property type="entry name" value="RAS"/>
    <property type="match status" value="1"/>
</dbReference>
<proteinExistence type="inferred from homology"/>
<dbReference type="InterPro" id="IPR027417">
    <property type="entry name" value="P-loop_NTPase"/>
</dbReference>
<keyword evidence="6" id="KW-0547">Nucleotide-binding</keyword>
<protein>
    <recommendedName>
        <fullName evidence="4">small monomeric GTPase</fullName>
        <ecNumber evidence="4">3.6.5.2</ecNumber>
    </recommendedName>
</protein>
<dbReference type="SMART" id="SM00173">
    <property type="entry name" value="RAS"/>
    <property type="match status" value="1"/>
</dbReference>
<evidence type="ECO:0000256" key="8">
    <source>
        <dbReference type="ARBA" id="ARBA00022842"/>
    </source>
</evidence>
<dbReference type="CDD" id="cd00157">
    <property type="entry name" value="Rho"/>
    <property type="match status" value="1"/>
</dbReference>
<organism evidence="11 12">
    <name type="scientific">Entamoeba nuttalli</name>
    <dbReference type="NCBI Taxonomy" id="412467"/>
    <lineage>
        <taxon>Eukaryota</taxon>
        <taxon>Amoebozoa</taxon>
        <taxon>Evosea</taxon>
        <taxon>Archamoebae</taxon>
        <taxon>Mastigamoebida</taxon>
        <taxon>Entamoebidae</taxon>
        <taxon>Entamoeba</taxon>
    </lineage>
</organism>
<dbReference type="NCBIfam" id="TIGR00231">
    <property type="entry name" value="small_GTP"/>
    <property type="match status" value="1"/>
</dbReference>
<evidence type="ECO:0000313" key="11">
    <source>
        <dbReference type="EMBL" id="GAB1225770.1"/>
    </source>
</evidence>
<dbReference type="EMBL" id="BAAFRS010000261">
    <property type="protein sequence ID" value="GAB1225770.1"/>
    <property type="molecule type" value="Genomic_DNA"/>
</dbReference>
<dbReference type="Gene3D" id="3.40.50.300">
    <property type="entry name" value="P-loop containing nucleotide triphosphate hydrolases"/>
    <property type="match status" value="1"/>
</dbReference>
<evidence type="ECO:0000256" key="6">
    <source>
        <dbReference type="ARBA" id="ARBA00022741"/>
    </source>
</evidence>
<dbReference type="InterPro" id="IPR001806">
    <property type="entry name" value="Small_GTPase"/>
</dbReference>
<evidence type="ECO:0000256" key="4">
    <source>
        <dbReference type="ARBA" id="ARBA00011984"/>
    </source>
</evidence>
<evidence type="ECO:0000256" key="9">
    <source>
        <dbReference type="ARBA" id="ARBA00023134"/>
    </source>
</evidence>
<evidence type="ECO:0000256" key="10">
    <source>
        <dbReference type="ARBA" id="ARBA00023212"/>
    </source>
</evidence>
<evidence type="ECO:0000256" key="7">
    <source>
        <dbReference type="ARBA" id="ARBA00022801"/>
    </source>
</evidence>
<evidence type="ECO:0000256" key="5">
    <source>
        <dbReference type="ARBA" id="ARBA00022723"/>
    </source>
</evidence>
<dbReference type="InterPro" id="IPR005225">
    <property type="entry name" value="Small_GTP-bd"/>
</dbReference>
<dbReference type="EC" id="3.6.5.2" evidence="4"/>
<name>A0ABQ0DSE7_9EUKA</name>
<keyword evidence="12" id="KW-1185">Reference proteome</keyword>
<keyword evidence="5" id="KW-0479">Metal-binding</keyword>
<keyword evidence="8" id="KW-0460">Magnesium</keyword>
<sequence>MAEIKVIVIGDTNVGKTCLLLTYTTNSFPDTYVPTVFDNYTAPISVDKKTVQMNLWDTSGSDDLDEMRPLSYADTDCFMICFSIADEDSFERIKTKWVPEIRDNCGKDDPKIIIVGTKSDVRNNPNAIDVLKKQGKDLVKKESIEVMAKEVGAQAFCECSAITQSGLKEIFELAAKVSMGLLDAVVSEAPQAKEKKKGMFSKIFGKKDKKEKKDKK</sequence>
<reference evidence="11 12" key="1">
    <citation type="journal article" date="2019" name="PLoS Negl. Trop. Dis.">
        <title>Whole genome sequencing of Entamoeba nuttalli reveals mammalian host-related molecular signatures and a novel octapeptide-repeat surface protein.</title>
        <authorList>
            <person name="Tanaka M."/>
            <person name="Makiuchi T."/>
            <person name="Komiyama T."/>
            <person name="Shiina T."/>
            <person name="Osaki K."/>
            <person name="Tachibana H."/>
        </authorList>
    </citation>
    <scope>NUCLEOTIDE SEQUENCE [LARGE SCALE GENOMIC DNA]</scope>
    <source>
        <strain evidence="11 12">P19-061405</strain>
    </source>
</reference>
<comment type="caution">
    <text evidence="11">The sequence shown here is derived from an EMBL/GenBank/DDBJ whole genome shotgun (WGS) entry which is preliminary data.</text>
</comment>
<dbReference type="SMART" id="SM00174">
    <property type="entry name" value="RHO"/>
    <property type="match status" value="1"/>
</dbReference>
<dbReference type="Proteomes" id="UP001628156">
    <property type="component" value="Unassembled WGS sequence"/>
</dbReference>
<keyword evidence="9" id="KW-0342">GTP-binding</keyword>
<accession>A0ABQ0DSE7</accession>
<evidence type="ECO:0000256" key="3">
    <source>
        <dbReference type="ARBA" id="ARBA00010142"/>
    </source>
</evidence>
<keyword evidence="10" id="KW-0206">Cytoskeleton</keyword>
<keyword evidence="10" id="KW-0963">Cytoplasm</keyword>
<comment type="cofactor">
    <cofactor evidence="1">
        <name>Mg(2+)</name>
        <dbReference type="ChEBI" id="CHEBI:18420"/>
    </cofactor>
</comment>
<comment type="similarity">
    <text evidence="3">Belongs to the small GTPase superfamily. Rho family.</text>
</comment>
<dbReference type="SUPFAM" id="SSF52540">
    <property type="entry name" value="P-loop containing nucleoside triphosphate hydrolases"/>
    <property type="match status" value="1"/>
</dbReference>
<evidence type="ECO:0000313" key="12">
    <source>
        <dbReference type="Proteomes" id="UP001628156"/>
    </source>
</evidence>
<dbReference type="PANTHER" id="PTHR24072">
    <property type="entry name" value="RHO FAMILY GTPASE"/>
    <property type="match status" value="1"/>
</dbReference>
<dbReference type="Pfam" id="PF00071">
    <property type="entry name" value="Ras"/>
    <property type="match status" value="1"/>
</dbReference>
<dbReference type="PROSITE" id="PS51420">
    <property type="entry name" value="RHO"/>
    <property type="match status" value="1"/>
</dbReference>
<evidence type="ECO:0000256" key="2">
    <source>
        <dbReference type="ARBA" id="ARBA00004245"/>
    </source>
</evidence>
<dbReference type="PROSITE" id="PS51419">
    <property type="entry name" value="RAB"/>
    <property type="match status" value="1"/>
</dbReference>
<dbReference type="InterPro" id="IPR003578">
    <property type="entry name" value="Small_GTPase_Rho"/>
</dbReference>